<dbReference type="SUPFAM" id="SSF51905">
    <property type="entry name" value="FAD/NAD(P)-binding domain"/>
    <property type="match status" value="1"/>
</dbReference>
<dbReference type="EMBL" id="JBGMDY010000007">
    <property type="protein sequence ID" value="KAL2328414.1"/>
    <property type="molecule type" value="Genomic_DNA"/>
</dbReference>
<protein>
    <recommendedName>
        <fullName evidence="6">FAD/NAD(P)-binding domain-containing protein</fullName>
    </recommendedName>
</protein>
<dbReference type="PANTHER" id="PTHR43735">
    <property type="entry name" value="APOPTOSIS-INDUCING FACTOR 1"/>
    <property type="match status" value="1"/>
</dbReference>
<keyword evidence="8" id="KW-1185">Reference proteome</keyword>
<gene>
    <name evidence="7" type="ORF">Fmac_021841</name>
</gene>
<dbReference type="PANTHER" id="PTHR43735:SF3">
    <property type="entry name" value="FERROPTOSIS SUPPRESSOR PROTEIN 1"/>
    <property type="match status" value="1"/>
</dbReference>
<comment type="function">
    <text evidence="5">Putative FAD-dependent oxidoreductase.</text>
</comment>
<comment type="caution">
    <text evidence="7">The sequence shown here is derived from an EMBL/GenBank/DDBJ whole genome shotgun (WGS) entry which is preliminary data.</text>
</comment>
<organism evidence="7 8">
    <name type="scientific">Flemingia macrophylla</name>
    <dbReference type="NCBI Taxonomy" id="520843"/>
    <lineage>
        <taxon>Eukaryota</taxon>
        <taxon>Viridiplantae</taxon>
        <taxon>Streptophyta</taxon>
        <taxon>Embryophyta</taxon>
        <taxon>Tracheophyta</taxon>
        <taxon>Spermatophyta</taxon>
        <taxon>Magnoliopsida</taxon>
        <taxon>eudicotyledons</taxon>
        <taxon>Gunneridae</taxon>
        <taxon>Pentapetalae</taxon>
        <taxon>rosids</taxon>
        <taxon>fabids</taxon>
        <taxon>Fabales</taxon>
        <taxon>Fabaceae</taxon>
        <taxon>Papilionoideae</taxon>
        <taxon>50 kb inversion clade</taxon>
        <taxon>NPAAA clade</taxon>
        <taxon>indigoferoid/millettioid clade</taxon>
        <taxon>Phaseoleae</taxon>
        <taxon>Flemingia</taxon>
    </lineage>
</organism>
<evidence type="ECO:0000256" key="4">
    <source>
        <dbReference type="ARBA" id="ARBA00023002"/>
    </source>
</evidence>
<dbReference type="AlphaFoldDB" id="A0ABD1LY04"/>
<dbReference type="GO" id="GO:0016491">
    <property type="term" value="F:oxidoreductase activity"/>
    <property type="evidence" value="ECO:0007669"/>
    <property type="project" value="UniProtKB-KW"/>
</dbReference>
<feature type="domain" description="FAD/NAD(P)-binding" evidence="6">
    <location>
        <begin position="66"/>
        <end position="263"/>
    </location>
</feature>
<keyword evidence="2" id="KW-0285">Flavoprotein</keyword>
<dbReference type="Gene3D" id="3.50.50.100">
    <property type="match status" value="1"/>
</dbReference>
<name>A0ABD1LY04_9FABA</name>
<keyword evidence="4" id="KW-0560">Oxidoreductase</keyword>
<evidence type="ECO:0000256" key="1">
    <source>
        <dbReference type="ARBA" id="ARBA00006442"/>
    </source>
</evidence>
<reference evidence="7 8" key="1">
    <citation type="submission" date="2024-08" db="EMBL/GenBank/DDBJ databases">
        <title>Insights into the chromosomal genome structure of Flemingia macrophylla.</title>
        <authorList>
            <person name="Ding Y."/>
            <person name="Zhao Y."/>
            <person name="Bi W."/>
            <person name="Wu M."/>
            <person name="Zhao G."/>
            <person name="Gong Y."/>
            <person name="Li W."/>
            <person name="Zhang P."/>
        </authorList>
    </citation>
    <scope>NUCLEOTIDE SEQUENCE [LARGE SCALE GENOMIC DNA]</scope>
    <source>
        <strain evidence="7">DYQJB</strain>
        <tissue evidence="7">Leaf</tissue>
    </source>
</reference>
<sequence>MDVRILMELESLRKDMKEYFEITWASLRSMVEPSFAERSVINHRDYLTIGDIVTSYAINITETEVWTADGHKINYDYLIIATGHADQVPKRRSHRLEQFQKENEKIKSADSILIVGGGPTGVELAAEIVHDFPNKKVTLVHKGPRLLDFVGSKAADKTLKWLESRNVEVKLEQSIDLNSFKDGLKIYQTSNGENIVADCHFLCLGKPLGSSWLSETILKNDLDFLGRIKVDDQLRVKGWNKIFAIGDITDIPEIKQGFAAQQHALMVARNLKVMIEGGKTQCNRWMETYKPQLAMAIVSLGRKDAVAQFPFLTITGRIPGYIKSGDLFVGRTRKQMGLSPHL</sequence>
<accession>A0ABD1LY04</accession>
<comment type="similarity">
    <text evidence="1">Belongs to the FAD-dependent oxidoreductase family.</text>
</comment>
<evidence type="ECO:0000256" key="2">
    <source>
        <dbReference type="ARBA" id="ARBA00022630"/>
    </source>
</evidence>
<evidence type="ECO:0000259" key="6">
    <source>
        <dbReference type="Pfam" id="PF07992"/>
    </source>
</evidence>
<evidence type="ECO:0000256" key="3">
    <source>
        <dbReference type="ARBA" id="ARBA00022827"/>
    </source>
</evidence>
<proteinExistence type="inferred from homology"/>
<dbReference type="InterPro" id="IPR036188">
    <property type="entry name" value="FAD/NAD-bd_sf"/>
</dbReference>
<dbReference type="Pfam" id="PF07992">
    <property type="entry name" value="Pyr_redox_2"/>
    <property type="match status" value="1"/>
</dbReference>
<dbReference type="FunFam" id="3.50.50.100:FF:000006">
    <property type="entry name" value="apoptosis-inducing factor 2"/>
    <property type="match status" value="1"/>
</dbReference>
<dbReference type="InterPro" id="IPR023753">
    <property type="entry name" value="FAD/NAD-binding_dom"/>
</dbReference>
<dbReference type="Proteomes" id="UP001603857">
    <property type="component" value="Unassembled WGS sequence"/>
</dbReference>
<dbReference type="PRINTS" id="PR00368">
    <property type="entry name" value="FADPNR"/>
</dbReference>
<keyword evidence="3" id="KW-0274">FAD</keyword>
<evidence type="ECO:0000256" key="5">
    <source>
        <dbReference type="ARBA" id="ARBA00057036"/>
    </source>
</evidence>
<evidence type="ECO:0000313" key="7">
    <source>
        <dbReference type="EMBL" id="KAL2328414.1"/>
    </source>
</evidence>
<evidence type="ECO:0000313" key="8">
    <source>
        <dbReference type="Proteomes" id="UP001603857"/>
    </source>
</evidence>